<dbReference type="GO" id="GO:0016301">
    <property type="term" value="F:kinase activity"/>
    <property type="evidence" value="ECO:0007669"/>
    <property type="project" value="UniProtKB-KW"/>
</dbReference>
<dbReference type="InterPro" id="IPR003594">
    <property type="entry name" value="HATPase_dom"/>
</dbReference>
<dbReference type="InterPro" id="IPR050482">
    <property type="entry name" value="Sensor_HK_TwoCompSys"/>
</dbReference>
<keyword evidence="9" id="KW-0812">Transmembrane</keyword>
<gene>
    <name evidence="12" type="ORF">LWC34_50810</name>
</gene>
<organism evidence="12 13">
    <name type="scientific">Kibdelosporangium philippinense</name>
    <dbReference type="NCBI Taxonomy" id="211113"/>
    <lineage>
        <taxon>Bacteria</taxon>
        <taxon>Bacillati</taxon>
        <taxon>Actinomycetota</taxon>
        <taxon>Actinomycetes</taxon>
        <taxon>Pseudonocardiales</taxon>
        <taxon>Pseudonocardiaceae</taxon>
        <taxon>Kibdelosporangium</taxon>
    </lineage>
</organism>
<reference evidence="12 13" key="1">
    <citation type="submission" date="2021-12" db="EMBL/GenBank/DDBJ databases">
        <title>Genome sequence of Kibdelosporangium philippinense ATCC 49844.</title>
        <authorList>
            <person name="Fedorov E.A."/>
            <person name="Omeragic M."/>
            <person name="Shalygina K.F."/>
            <person name="Maclea K.S."/>
        </authorList>
    </citation>
    <scope>NUCLEOTIDE SEQUENCE [LARGE SCALE GENOMIC DNA]</scope>
    <source>
        <strain evidence="12 13">ATCC 49844</strain>
    </source>
</reference>
<feature type="transmembrane region" description="Helical" evidence="9">
    <location>
        <begin position="134"/>
        <end position="154"/>
    </location>
</feature>
<dbReference type="PANTHER" id="PTHR24421:SF10">
    <property type="entry name" value="NITRATE_NITRITE SENSOR PROTEIN NARQ"/>
    <property type="match status" value="1"/>
</dbReference>
<keyword evidence="9" id="KW-0472">Membrane</keyword>
<dbReference type="Gene3D" id="3.30.565.10">
    <property type="entry name" value="Histidine kinase-like ATPase, C-terminal domain"/>
    <property type="match status" value="1"/>
</dbReference>
<dbReference type="InterPro" id="IPR036890">
    <property type="entry name" value="HATPase_C_sf"/>
</dbReference>
<accession>A0ABS8ZTI7</accession>
<comment type="catalytic activity">
    <reaction evidence="1">
        <text>ATP + protein L-histidine = ADP + protein N-phospho-L-histidine.</text>
        <dbReference type="EC" id="2.7.13.3"/>
    </reaction>
</comment>
<name>A0ABS8ZTI7_9PSEU</name>
<keyword evidence="7" id="KW-0067">ATP-binding</keyword>
<feature type="transmembrane region" description="Helical" evidence="9">
    <location>
        <begin position="61"/>
        <end position="80"/>
    </location>
</feature>
<feature type="domain" description="Histidine kinase/HSP90-like ATPase" evidence="10">
    <location>
        <begin position="277"/>
        <end position="359"/>
    </location>
</feature>
<proteinExistence type="predicted"/>
<dbReference type="Pfam" id="PF07730">
    <property type="entry name" value="HisKA_3"/>
    <property type="match status" value="1"/>
</dbReference>
<keyword evidence="5" id="KW-0547">Nucleotide-binding</keyword>
<evidence type="ECO:0000256" key="6">
    <source>
        <dbReference type="ARBA" id="ARBA00022777"/>
    </source>
</evidence>
<dbReference type="SUPFAM" id="SSF55874">
    <property type="entry name" value="ATPase domain of HSP90 chaperone/DNA topoisomerase II/histidine kinase"/>
    <property type="match status" value="1"/>
</dbReference>
<keyword evidence="13" id="KW-1185">Reference proteome</keyword>
<keyword evidence="4" id="KW-0808">Transferase</keyword>
<dbReference type="Proteomes" id="UP001521150">
    <property type="component" value="Unassembled WGS sequence"/>
</dbReference>
<dbReference type="RefSeq" id="WP_233733369.1">
    <property type="nucleotide sequence ID" value="NZ_JAJVCN010000004.1"/>
</dbReference>
<evidence type="ECO:0000256" key="7">
    <source>
        <dbReference type="ARBA" id="ARBA00022840"/>
    </source>
</evidence>
<feature type="transmembrane region" description="Helical" evidence="9">
    <location>
        <begin position="183"/>
        <end position="202"/>
    </location>
</feature>
<evidence type="ECO:0000259" key="10">
    <source>
        <dbReference type="Pfam" id="PF02518"/>
    </source>
</evidence>
<keyword evidence="9" id="KW-1133">Transmembrane helix</keyword>
<dbReference type="CDD" id="cd16917">
    <property type="entry name" value="HATPase_UhpB-NarQ-NarX-like"/>
    <property type="match status" value="1"/>
</dbReference>
<comment type="caution">
    <text evidence="12">The sequence shown here is derived from an EMBL/GenBank/DDBJ whole genome shotgun (WGS) entry which is preliminary data.</text>
</comment>
<evidence type="ECO:0000259" key="11">
    <source>
        <dbReference type="Pfam" id="PF07730"/>
    </source>
</evidence>
<evidence type="ECO:0000256" key="5">
    <source>
        <dbReference type="ARBA" id="ARBA00022741"/>
    </source>
</evidence>
<evidence type="ECO:0000256" key="3">
    <source>
        <dbReference type="ARBA" id="ARBA00022553"/>
    </source>
</evidence>
<dbReference type="Pfam" id="PF02518">
    <property type="entry name" value="HATPase_c"/>
    <property type="match status" value="1"/>
</dbReference>
<sequence length="361" mass="37931">MKTRFVVAAVIGAALIGAVAATVGAAALQAGRSEPLDVWAFLLVVVAVVTTLGLRRTRPVLALAVAIVATGGYLLAGYPYGPIQLCMIVAMFEVARRCSLKVSLLACGLAAVVASACVAARFSRELESPLLMMAAWMGWVVLPWSLGALANAIGSARERARQQLVTRVALEERMKIAADVHDIAGHGFALVAMQAGVALLVFDEQPDQARTSLNAIKETSAKALAELRGMLDAIAMPKAAGLTGLPDLVEQVRAGGLRVHVEVEPFDLAEDIDAVAYRVVQESLTNVLRHAGSSSADVRIAQQDDELVVQVVDRGQAKVAPRVGRGLSGMRRRVEDIGGRLEAGPRAGGGFGVVARLPLVR</sequence>
<dbReference type="PANTHER" id="PTHR24421">
    <property type="entry name" value="NITRATE/NITRITE SENSOR PROTEIN NARX-RELATED"/>
    <property type="match status" value="1"/>
</dbReference>
<evidence type="ECO:0000313" key="12">
    <source>
        <dbReference type="EMBL" id="MCE7011044.1"/>
    </source>
</evidence>
<dbReference type="InterPro" id="IPR011712">
    <property type="entry name" value="Sig_transdc_His_kin_sub3_dim/P"/>
</dbReference>
<evidence type="ECO:0000256" key="8">
    <source>
        <dbReference type="ARBA" id="ARBA00023012"/>
    </source>
</evidence>
<dbReference type="Gene3D" id="1.20.5.1930">
    <property type="match status" value="1"/>
</dbReference>
<feature type="transmembrane region" description="Helical" evidence="9">
    <location>
        <begin position="36"/>
        <end position="54"/>
    </location>
</feature>
<keyword evidence="6 12" id="KW-0418">Kinase</keyword>
<feature type="domain" description="Signal transduction histidine kinase subgroup 3 dimerisation and phosphoacceptor" evidence="11">
    <location>
        <begin position="172"/>
        <end position="235"/>
    </location>
</feature>
<evidence type="ECO:0000256" key="2">
    <source>
        <dbReference type="ARBA" id="ARBA00012438"/>
    </source>
</evidence>
<evidence type="ECO:0000256" key="1">
    <source>
        <dbReference type="ARBA" id="ARBA00000085"/>
    </source>
</evidence>
<evidence type="ECO:0000256" key="4">
    <source>
        <dbReference type="ARBA" id="ARBA00022679"/>
    </source>
</evidence>
<dbReference type="EMBL" id="JAJVCN010000004">
    <property type="protein sequence ID" value="MCE7011044.1"/>
    <property type="molecule type" value="Genomic_DNA"/>
</dbReference>
<keyword evidence="3" id="KW-0597">Phosphoprotein</keyword>
<keyword evidence="8" id="KW-0902">Two-component regulatory system</keyword>
<evidence type="ECO:0000256" key="9">
    <source>
        <dbReference type="SAM" id="Phobius"/>
    </source>
</evidence>
<protein>
    <recommendedName>
        <fullName evidence="2">histidine kinase</fullName>
        <ecNumber evidence="2">2.7.13.3</ecNumber>
    </recommendedName>
</protein>
<evidence type="ECO:0000313" key="13">
    <source>
        <dbReference type="Proteomes" id="UP001521150"/>
    </source>
</evidence>
<dbReference type="EC" id="2.7.13.3" evidence="2"/>